<proteinExistence type="predicted"/>
<reference evidence="2" key="1">
    <citation type="submission" date="2010-07" db="EMBL/GenBank/DDBJ databases">
        <authorList>
            <person name="Weinstock G."/>
            <person name="Sodergren E."/>
            <person name="Clifton S."/>
            <person name="Fulton L."/>
            <person name="Fulton B."/>
            <person name="Courtney L."/>
            <person name="Fronick C."/>
            <person name="Harrison M."/>
            <person name="Strong C."/>
            <person name="Farmer C."/>
            <person name="Delahaunty K."/>
            <person name="Markovic C."/>
            <person name="Hall O."/>
            <person name="Minx P."/>
            <person name="Tomlinson C."/>
            <person name="Mitreva M."/>
            <person name="Hou S."/>
            <person name="Chen J."/>
            <person name="Wollam A."/>
            <person name="Pepin K.H."/>
            <person name="Johnson M."/>
            <person name="Bhonagiri V."/>
            <person name="Zhang X."/>
            <person name="Suruliraj S."/>
            <person name="Warren W."/>
            <person name="Chinwalla A."/>
            <person name="Mardis E.R."/>
            <person name="Wilson R.K."/>
        </authorList>
    </citation>
    <scope>NUCLEOTIDE SEQUENCE [LARGE SCALE GENOMIC DNA]</scope>
    <source>
        <strain evidence="2">TX4248</strain>
    </source>
</reference>
<evidence type="ECO:0000313" key="1">
    <source>
        <dbReference type="EMBL" id="EFM83548.1"/>
    </source>
</evidence>
<dbReference type="EMBL" id="AEBR01000024">
    <property type="protein sequence ID" value="EFM83548.1"/>
    <property type="molecule type" value="Genomic_DNA"/>
</dbReference>
<evidence type="ECO:0000313" key="2">
    <source>
        <dbReference type="Proteomes" id="UP000004846"/>
    </source>
</evidence>
<comment type="caution">
    <text evidence="1">The sequence shown here is derived from an EMBL/GenBank/DDBJ whole genome shotgun (WGS) entry which is preliminary data.</text>
</comment>
<sequence>MGTIPHSQEGKKNPRKLPTQIDKNLFLGNTFFTRSGVKKTCKAPEIKQPNMTKGNASIIIERKIVLICKTEFGKN</sequence>
<name>A0A125W8M5_ENTFL</name>
<dbReference type="HOGENOM" id="CLU_181393_0_0_9"/>
<accession>A0A125W8M5</accession>
<dbReference type="AlphaFoldDB" id="A0A125W8M5"/>
<organism evidence="1 2">
    <name type="scientific">Enterococcus faecalis TX4248</name>
    <dbReference type="NCBI Taxonomy" id="749495"/>
    <lineage>
        <taxon>Bacteria</taxon>
        <taxon>Bacillati</taxon>
        <taxon>Bacillota</taxon>
        <taxon>Bacilli</taxon>
        <taxon>Lactobacillales</taxon>
        <taxon>Enterococcaceae</taxon>
        <taxon>Enterococcus</taxon>
    </lineage>
</organism>
<gene>
    <name evidence="1" type="ORF">HMPREF9498_00822</name>
</gene>
<dbReference type="Proteomes" id="UP000004846">
    <property type="component" value="Unassembled WGS sequence"/>
</dbReference>
<protein>
    <submittedName>
        <fullName evidence="1">Uncharacterized protein</fullName>
    </submittedName>
</protein>